<protein>
    <submittedName>
        <fullName evidence="1">Uncharacterized protein</fullName>
    </submittedName>
</protein>
<organism evidence="1 2">
    <name type="scientific">Bacteroides ovatus</name>
    <dbReference type="NCBI Taxonomy" id="28116"/>
    <lineage>
        <taxon>Bacteria</taxon>
        <taxon>Pseudomonadati</taxon>
        <taxon>Bacteroidota</taxon>
        <taxon>Bacteroidia</taxon>
        <taxon>Bacteroidales</taxon>
        <taxon>Bacteroidaceae</taxon>
        <taxon>Bacteroides</taxon>
    </lineage>
</organism>
<dbReference type="RefSeq" id="WP_004324836.1">
    <property type="nucleotide sequence ID" value="NZ_CACRTD010000010.1"/>
</dbReference>
<dbReference type="Proteomes" id="UP000286031">
    <property type="component" value="Unassembled WGS sequence"/>
</dbReference>
<dbReference type="AlphaFoldDB" id="A0A413VA66"/>
<name>A0A413VA66_BACOV</name>
<proteinExistence type="predicted"/>
<dbReference type="EMBL" id="QSBI01000045">
    <property type="protein sequence ID" value="RGX05973.1"/>
    <property type="molecule type" value="Genomic_DNA"/>
</dbReference>
<accession>A0A413VA66</accession>
<gene>
    <name evidence="1" type="ORF">DWV35_23470</name>
</gene>
<evidence type="ECO:0000313" key="2">
    <source>
        <dbReference type="Proteomes" id="UP000286031"/>
    </source>
</evidence>
<reference evidence="1 2" key="1">
    <citation type="submission" date="2018-08" db="EMBL/GenBank/DDBJ databases">
        <title>A genome reference for cultivated species of the human gut microbiota.</title>
        <authorList>
            <person name="Zou Y."/>
            <person name="Xue W."/>
            <person name="Luo G."/>
        </authorList>
    </citation>
    <scope>NUCLEOTIDE SEQUENCE [LARGE SCALE GENOMIC DNA]</scope>
    <source>
        <strain evidence="1 2">AF04-46</strain>
    </source>
</reference>
<sequence>MKSIILSWALVAVCTLMTLPVQAQDAVKLEIADGLYDAGLKAKMEKSTSALLTEINKAFKENRALNLVSLGLTDTAERGLSALWENTHFYCDDSEVVQSCIRNGNGYQVRQIPLMIKPVGETLDDEYQEAVINYDASGNITRFNFTLSTTVYQNVMKKGKTVTEIARRQEILSYVEQFRTAYNEQDILFLDNIFSEDALIITGSVTEVKKTDGTGITYNKVTYKKQGKQEYINNLKKSFRANKWINVRFDDVKVVKHPNPKMEGFYGVTVHQLYANSSGYKDDGYLFMLWDFRDKDQVQIHVRTWQPRWMNDNHTEEIAQEDIFTPGDFVIDL</sequence>
<comment type="caution">
    <text evidence="1">The sequence shown here is derived from an EMBL/GenBank/DDBJ whole genome shotgun (WGS) entry which is preliminary data.</text>
</comment>
<evidence type="ECO:0000313" key="1">
    <source>
        <dbReference type="EMBL" id="RGX05973.1"/>
    </source>
</evidence>